<accession>A0A550CPK9</accession>
<dbReference type="PANTHER" id="PTHR11941">
    <property type="entry name" value="ENOYL-COA HYDRATASE-RELATED"/>
    <property type="match status" value="1"/>
</dbReference>
<evidence type="ECO:0000256" key="1">
    <source>
        <dbReference type="ARBA" id="ARBA00005254"/>
    </source>
</evidence>
<dbReference type="PROSITE" id="PS00166">
    <property type="entry name" value="ENOYL_COA_HYDRATASE"/>
    <property type="match status" value="1"/>
</dbReference>
<dbReference type="GO" id="GO:0005739">
    <property type="term" value="C:mitochondrion"/>
    <property type="evidence" value="ECO:0007669"/>
    <property type="project" value="TreeGrafter"/>
</dbReference>
<dbReference type="STRING" id="97359.A0A550CPK9"/>
<dbReference type="AlphaFoldDB" id="A0A550CPK9"/>
<keyword evidence="4" id="KW-1185">Reference proteome</keyword>
<dbReference type="SUPFAM" id="SSF52096">
    <property type="entry name" value="ClpP/crotonase"/>
    <property type="match status" value="1"/>
</dbReference>
<evidence type="ECO:0000313" key="3">
    <source>
        <dbReference type="EMBL" id="TRM66743.1"/>
    </source>
</evidence>
<dbReference type="Proteomes" id="UP000320762">
    <property type="component" value="Unassembled WGS sequence"/>
</dbReference>
<name>A0A550CPK9_9AGAR</name>
<dbReference type="EMBL" id="VDMD01000003">
    <property type="protein sequence ID" value="TRM66743.1"/>
    <property type="molecule type" value="Genomic_DNA"/>
</dbReference>
<dbReference type="CDD" id="cd06558">
    <property type="entry name" value="crotonase-like"/>
    <property type="match status" value="1"/>
</dbReference>
<dbReference type="GO" id="GO:0003824">
    <property type="term" value="F:catalytic activity"/>
    <property type="evidence" value="ECO:0007669"/>
    <property type="project" value="InterPro"/>
</dbReference>
<organism evidence="3 4">
    <name type="scientific">Schizophyllum amplum</name>
    <dbReference type="NCBI Taxonomy" id="97359"/>
    <lineage>
        <taxon>Eukaryota</taxon>
        <taxon>Fungi</taxon>
        <taxon>Dikarya</taxon>
        <taxon>Basidiomycota</taxon>
        <taxon>Agaricomycotina</taxon>
        <taxon>Agaricomycetes</taxon>
        <taxon>Agaricomycetidae</taxon>
        <taxon>Agaricales</taxon>
        <taxon>Schizophyllaceae</taxon>
        <taxon>Schizophyllum</taxon>
    </lineage>
</organism>
<dbReference type="InterPro" id="IPR018376">
    <property type="entry name" value="Enoyl-CoA_hyd/isom_CS"/>
</dbReference>
<dbReference type="Pfam" id="PF00378">
    <property type="entry name" value="ECH_1"/>
    <property type="match status" value="1"/>
</dbReference>
<gene>
    <name evidence="3" type="ORF">BD626DRAFT_163531</name>
</gene>
<dbReference type="Gene3D" id="3.90.226.10">
    <property type="entry name" value="2-enoyl-CoA Hydratase, Chain A, domain 1"/>
    <property type="match status" value="1"/>
</dbReference>
<dbReference type="GO" id="GO:0006635">
    <property type="term" value="P:fatty acid beta-oxidation"/>
    <property type="evidence" value="ECO:0007669"/>
    <property type="project" value="TreeGrafter"/>
</dbReference>
<dbReference type="PANTHER" id="PTHR11941:SF158">
    <property type="entry name" value="ENOYL-COA HYDRATASE (AFU_ORTHOLOGUE AFUA_2G10650)"/>
    <property type="match status" value="1"/>
</dbReference>
<proteinExistence type="inferred from homology"/>
<dbReference type="InterPro" id="IPR029045">
    <property type="entry name" value="ClpP/crotonase-like_dom_sf"/>
</dbReference>
<comment type="similarity">
    <text evidence="1 2">Belongs to the enoyl-CoA hydratase/isomerase family.</text>
</comment>
<dbReference type="InterPro" id="IPR001753">
    <property type="entry name" value="Enoyl-CoA_hydra/iso"/>
</dbReference>
<reference evidence="3 4" key="1">
    <citation type="journal article" date="2019" name="New Phytol.">
        <title>Comparative genomics reveals unique wood-decay strategies and fruiting body development in the Schizophyllaceae.</title>
        <authorList>
            <person name="Almasi E."/>
            <person name="Sahu N."/>
            <person name="Krizsan K."/>
            <person name="Balint B."/>
            <person name="Kovacs G.M."/>
            <person name="Kiss B."/>
            <person name="Cseklye J."/>
            <person name="Drula E."/>
            <person name="Henrissat B."/>
            <person name="Nagy I."/>
            <person name="Chovatia M."/>
            <person name="Adam C."/>
            <person name="LaButti K."/>
            <person name="Lipzen A."/>
            <person name="Riley R."/>
            <person name="Grigoriev I.V."/>
            <person name="Nagy L.G."/>
        </authorList>
    </citation>
    <scope>NUCLEOTIDE SEQUENCE [LARGE SCALE GENOMIC DNA]</scope>
    <source>
        <strain evidence="3 4">NL-1724</strain>
    </source>
</reference>
<protein>
    <submittedName>
        <fullName evidence="3">ClpP/crotonase-like domain-containing protein</fullName>
    </submittedName>
</protein>
<dbReference type="OrthoDB" id="2139957at2759"/>
<comment type="caution">
    <text evidence="3">The sequence shown here is derived from an EMBL/GenBank/DDBJ whole genome shotgun (WGS) entry which is preliminary data.</text>
</comment>
<sequence length="295" mass="31912">MASSPKAYSQLLASFPAEHVLLVTFNRPKALNAMTPEMTDELQHILDWFEEKADLWCACTALASIYFHLTPSARRVVVFTGAGRIFCAGADLIAWNKHQQSGESSEQARLTADTYGFGSISRRQSRKPMIAAVNGGAYGGGTEIVLNCDLVVAGQDAKFALPEVKRGVIAAAGGIARVERFVGHQLAAELLLLGKTITAEDARGRFGFVNVVVPAADVVSAAVQLARDLTQNSPEAVQSTKRGLLMAQNLGLEDAYLQHTWVPETTRVFKGDNIKEGLRAFSEKRSPKWGNPAKL</sequence>
<evidence type="ECO:0000313" key="4">
    <source>
        <dbReference type="Proteomes" id="UP000320762"/>
    </source>
</evidence>
<evidence type="ECO:0000256" key="2">
    <source>
        <dbReference type="RuleBase" id="RU003707"/>
    </source>
</evidence>